<keyword evidence="3" id="KW-1185">Reference proteome</keyword>
<dbReference type="Pfam" id="PF24080">
    <property type="entry name" value="AP3B1_C_2"/>
    <property type="match status" value="1"/>
</dbReference>
<dbReference type="EMBL" id="JBGFUD010009773">
    <property type="protein sequence ID" value="MFH4982650.1"/>
    <property type="molecule type" value="Genomic_DNA"/>
</dbReference>
<protein>
    <recommendedName>
        <fullName evidence="1">AP-3 complex subunit beta-1/2 C-terminal domain-containing protein</fullName>
    </recommendedName>
</protein>
<organism evidence="2 3">
    <name type="scientific">Gnathostoma spinigerum</name>
    <dbReference type="NCBI Taxonomy" id="75299"/>
    <lineage>
        <taxon>Eukaryota</taxon>
        <taxon>Metazoa</taxon>
        <taxon>Ecdysozoa</taxon>
        <taxon>Nematoda</taxon>
        <taxon>Chromadorea</taxon>
        <taxon>Rhabditida</taxon>
        <taxon>Spirurina</taxon>
        <taxon>Gnathostomatomorpha</taxon>
        <taxon>Gnathostomatoidea</taxon>
        <taxon>Gnathostomatidae</taxon>
        <taxon>Gnathostoma</taxon>
    </lineage>
</organism>
<dbReference type="Proteomes" id="UP001608902">
    <property type="component" value="Unassembled WGS sequence"/>
</dbReference>
<sequence>MLGFQCIEGIRTSDAFDLEPLTPGQEKLKWIHIDFGDGKRSSVWNLKYEGSQEVSLVIDARMGEQIEPICMNTEEFTKEAKHLSGMNEHTAVLGRKVYPAELYKIANCNNVTDSEDDYCAQTLSKKQLVLISVGNELTVRCENYMLASFLCKEIESFFAREFSREPLAPNDEISQISHCRKTTEASLPQ</sequence>
<evidence type="ECO:0000259" key="1">
    <source>
        <dbReference type="Pfam" id="PF24080"/>
    </source>
</evidence>
<dbReference type="InterPro" id="IPR056314">
    <property type="entry name" value="AP3B1/2_C"/>
</dbReference>
<evidence type="ECO:0000313" key="2">
    <source>
        <dbReference type="EMBL" id="MFH4982650.1"/>
    </source>
</evidence>
<feature type="domain" description="AP-3 complex subunit beta-1/2 C-terminal" evidence="1">
    <location>
        <begin position="63"/>
        <end position="156"/>
    </location>
</feature>
<reference evidence="2 3" key="1">
    <citation type="submission" date="2024-08" db="EMBL/GenBank/DDBJ databases">
        <title>Gnathostoma spinigerum genome.</title>
        <authorList>
            <person name="Gonzalez-Bertolin B."/>
            <person name="Monzon S."/>
            <person name="Zaballos A."/>
            <person name="Jimenez P."/>
            <person name="Dekumyoy P."/>
            <person name="Varona S."/>
            <person name="Cuesta I."/>
            <person name="Sumanam S."/>
            <person name="Adisakwattana P."/>
            <person name="Gasser R.B."/>
            <person name="Hernandez-Gonzalez A."/>
            <person name="Young N.D."/>
            <person name="Perteguer M.J."/>
        </authorList>
    </citation>
    <scope>NUCLEOTIDE SEQUENCE [LARGE SCALE GENOMIC DNA]</scope>
    <source>
        <strain evidence="2">AL3</strain>
        <tissue evidence="2">Liver</tissue>
    </source>
</reference>
<comment type="caution">
    <text evidence="2">The sequence shown here is derived from an EMBL/GenBank/DDBJ whole genome shotgun (WGS) entry which is preliminary data.</text>
</comment>
<evidence type="ECO:0000313" key="3">
    <source>
        <dbReference type="Proteomes" id="UP001608902"/>
    </source>
</evidence>
<accession>A0ABD6F1G6</accession>
<proteinExistence type="predicted"/>
<name>A0ABD6F1G6_9BILA</name>
<dbReference type="AlphaFoldDB" id="A0ABD6F1G6"/>
<gene>
    <name evidence="2" type="ORF">AB6A40_009359</name>
</gene>